<dbReference type="InterPro" id="IPR011009">
    <property type="entry name" value="Kinase-like_dom_sf"/>
</dbReference>
<comment type="caution">
    <text evidence="1">The sequence shown here is derived from an EMBL/GenBank/DDBJ whole genome shotgun (WGS) entry which is preliminary data.</text>
</comment>
<dbReference type="AlphaFoldDB" id="A0A8J3IVS7"/>
<dbReference type="GO" id="GO:0019748">
    <property type="term" value="P:secondary metabolic process"/>
    <property type="evidence" value="ECO:0007669"/>
    <property type="project" value="InterPro"/>
</dbReference>
<evidence type="ECO:0000313" key="2">
    <source>
        <dbReference type="Proteomes" id="UP000597444"/>
    </source>
</evidence>
<reference evidence="1" key="1">
    <citation type="submission" date="2020-10" db="EMBL/GenBank/DDBJ databases">
        <title>Taxonomic study of unclassified bacteria belonging to the class Ktedonobacteria.</title>
        <authorList>
            <person name="Yabe S."/>
            <person name="Wang C.M."/>
            <person name="Zheng Y."/>
            <person name="Sakai Y."/>
            <person name="Cavaletti L."/>
            <person name="Monciardini P."/>
            <person name="Donadio S."/>
        </authorList>
    </citation>
    <scope>NUCLEOTIDE SEQUENCE</scope>
    <source>
        <strain evidence="1">ID150040</strain>
    </source>
</reference>
<dbReference type="Proteomes" id="UP000597444">
    <property type="component" value="Unassembled WGS sequence"/>
</dbReference>
<name>A0A8J3IVS7_9CHLR</name>
<dbReference type="Pfam" id="PF04655">
    <property type="entry name" value="APH_6_hur"/>
    <property type="match status" value="1"/>
</dbReference>
<gene>
    <name evidence="1" type="ORF">KSF_077400</name>
</gene>
<proteinExistence type="predicted"/>
<dbReference type="RefSeq" id="WP_220208472.1">
    <property type="nucleotide sequence ID" value="NZ_BNJK01000002.1"/>
</dbReference>
<dbReference type="SUPFAM" id="SSF56112">
    <property type="entry name" value="Protein kinase-like (PK-like)"/>
    <property type="match status" value="1"/>
</dbReference>
<accession>A0A8J3IVS7</accession>
<keyword evidence="2" id="KW-1185">Reference proteome</keyword>
<organism evidence="1 2">
    <name type="scientific">Reticulibacter mediterranei</name>
    <dbReference type="NCBI Taxonomy" id="2778369"/>
    <lineage>
        <taxon>Bacteria</taxon>
        <taxon>Bacillati</taxon>
        <taxon>Chloroflexota</taxon>
        <taxon>Ktedonobacteria</taxon>
        <taxon>Ktedonobacterales</taxon>
        <taxon>Reticulibacteraceae</taxon>
        <taxon>Reticulibacter</taxon>
    </lineage>
</organism>
<sequence>MFEIPEQFIQRMLVFHGVKGQAWIERLPAILAACEQRWGLTIGTPFSNLSFHYVTAATNRDGEPVVVKASSPTGEFPKEMEAVRLFDGHGMAQLQAFDTDDEVMVLERLLPGTLLQAVKDDEQAMSGAASVMKQLWRPVPAGAPFPTVQDWGKGFTRLRQHYDGGHGPFPKALLEQAERLFTELADSMAEPVLLHGDLHQENILAAQRHPWLAIDPKGLIGEPAYEIGALLRNNLPLQMSSQKRVLARRVDQLAEELGLDRERIRCWGLAQAVLSVWWGVEDENRVYEETLIYAEALSQI</sequence>
<dbReference type="InterPro" id="IPR006748">
    <property type="entry name" value="NH2Glyco/OHUrea_AB-resist_kin"/>
</dbReference>
<dbReference type="GO" id="GO:0016773">
    <property type="term" value="F:phosphotransferase activity, alcohol group as acceptor"/>
    <property type="evidence" value="ECO:0007669"/>
    <property type="project" value="InterPro"/>
</dbReference>
<dbReference type="EMBL" id="BNJK01000002">
    <property type="protein sequence ID" value="GHO97692.1"/>
    <property type="molecule type" value="Genomic_DNA"/>
</dbReference>
<evidence type="ECO:0000313" key="1">
    <source>
        <dbReference type="EMBL" id="GHO97692.1"/>
    </source>
</evidence>
<protein>
    <submittedName>
        <fullName evidence="1">Hydroxyurea phosphotransferase</fullName>
    </submittedName>
</protein>
<dbReference type="Gene3D" id="3.90.1200.10">
    <property type="match status" value="1"/>
</dbReference>